<evidence type="ECO:0000259" key="6">
    <source>
        <dbReference type="Pfam" id="PF00349"/>
    </source>
</evidence>
<dbReference type="Proteomes" id="UP000276834">
    <property type="component" value="Unassembled WGS sequence"/>
</dbReference>
<sequence length="210" mass="22530">MMKYNKKSGSWEGVATSGPSKLTGCPCPHPTEDGDFLALDLGGTNFRVLRVKVSDNGLRKVEMENQIYAIPEELMRGSGGAGGLGARVSRPGDGSSSQGNGNPARGWEFLARGMGIPGQGNGNSWPGGWEFRPGEWEFLARDAPPPSGGRFLFDHIAECLANFLDKLQIKDKKLPLGFTFSFPCHQTKLDEVGEGLCSPCGLHTNLNSGF</sequence>
<reference evidence="7 8" key="1">
    <citation type="journal article" date="2018" name="Proc. R. Soc. B">
        <title>A non-coding region near Follistatin controls head colour polymorphism in the Gouldian finch.</title>
        <authorList>
            <person name="Toomey M.B."/>
            <person name="Marques C.I."/>
            <person name="Andrade P."/>
            <person name="Araujo P.M."/>
            <person name="Sabatino S."/>
            <person name="Gazda M.A."/>
            <person name="Afonso S."/>
            <person name="Lopes R.J."/>
            <person name="Corbo J.C."/>
            <person name="Carneiro M."/>
        </authorList>
    </citation>
    <scope>NUCLEOTIDE SEQUENCE [LARGE SCALE GENOMIC DNA]</scope>
    <source>
        <strain evidence="7">Red01</strain>
        <tissue evidence="7">Muscle</tissue>
    </source>
</reference>
<proteinExistence type="inferred from homology"/>
<dbReference type="GO" id="GO:0005739">
    <property type="term" value="C:mitochondrion"/>
    <property type="evidence" value="ECO:0007669"/>
    <property type="project" value="TreeGrafter"/>
</dbReference>
<dbReference type="SUPFAM" id="SSF53067">
    <property type="entry name" value="Actin-like ATPase domain"/>
    <property type="match status" value="2"/>
</dbReference>
<dbReference type="PANTHER" id="PTHR19443:SF4">
    <property type="entry name" value="HEXOKINASE-2"/>
    <property type="match status" value="1"/>
</dbReference>
<dbReference type="GO" id="GO:0006096">
    <property type="term" value="P:glycolytic process"/>
    <property type="evidence" value="ECO:0007669"/>
    <property type="project" value="UniProtKB-KW"/>
</dbReference>
<comment type="similarity">
    <text evidence="4">Belongs to the hexokinase family.</text>
</comment>
<dbReference type="PANTHER" id="PTHR19443">
    <property type="entry name" value="HEXOKINASE"/>
    <property type="match status" value="1"/>
</dbReference>
<feature type="domain" description="Hexokinase N-terminal" evidence="6">
    <location>
        <begin position="27"/>
        <end position="79"/>
    </location>
</feature>
<evidence type="ECO:0000256" key="5">
    <source>
        <dbReference type="SAM" id="MobiDB-lite"/>
    </source>
</evidence>
<evidence type="ECO:0000313" key="8">
    <source>
        <dbReference type="Proteomes" id="UP000276834"/>
    </source>
</evidence>
<feature type="region of interest" description="Disordered" evidence="5">
    <location>
        <begin position="1"/>
        <end position="25"/>
    </location>
</feature>
<dbReference type="OrthoDB" id="419537at2759"/>
<dbReference type="InterPro" id="IPR043129">
    <property type="entry name" value="ATPase_NBD"/>
</dbReference>
<dbReference type="AlphaFoldDB" id="A0A3L8RSA5"/>
<keyword evidence="4" id="KW-0067">ATP-binding</keyword>
<dbReference type="GO" id="GO:0005536">
    <property type="term" value="F:D-glucose binding"/>
    <property type="evidence" value="ECO:0007669"/>
    <property type="project" value="InterPro"/>
</dbReference>
<evidence type="ECO:0000256" key="2">
    <source>
        <dbReference type="ARBA" id="ARBA00044613"/>
    </source>
</evidence>
<protein>
    <recommendedName>
        <fullName evidence="4">Phosphotransferase</fullName>
        <ecNumber evidence="4">2.7.1.-</ecNumber>
    </recommendedName>
</protein>
<comment type="pathway">
    <text evidence="1">Carbohydrate metabolism; hexose metabolism.</text>
</comment>
<keyword evidence="4" id="KW-0418">Kinase</keyword>
<keyword evidence="4" id="KW-0324">Glycolysis</keyword>
<evidence type="ECO:0000313" key="7">
    <source>
        <dbReference type="EMBL" id="RLV83445.1"/>
    </source>
</evidence>
<feature type="region of interest" description="Disordered" evidence="5">
    <location>
        <begin position="79"/>
        <end position="104"/>
    </location>
</feature>
<dbReference type="GO" id="GO:0005829">
    <property type="term" value="C:cytosol"/>
    <property type="evidence" value="ECO:0007669"/>
    <property type="project" value="TreeGrafter"/>
</dbReference>
<dbReference type="InterPro" id="IPR001312">
    <property type="entry name" value="Hexokinase"/>
</dbReference>
<name>A0A3L8RSA5_CHLGU</name>
<organism evidence="7 8">
    <name type="scientific">Chloebia gouldiae</name>
    <name type="common">Gouldian finch</name>
    <name type="synonym">Erythrura gouldiae</name>
    <dbReference type="NCBI Taxonomy" id="44316"/>
    <lineage>
        <taxon>Eukaryota</taxon>
        <taxon>Metazoa</taxon>
        <taxon>Chordata</taxon>
        <taxon>Craniata</taxon>
        <taxon>Vertebrata</taxon>
        <taxon>Euteleostomi</taxon>
        <taxon>Archelosauria</taxon>
        <taxon>Archosauria</taxon>
        <taxon>Dinosauria</taxon>
        <taxon>Saurischia</taxon>
        <taxon>Theropoda</taxon>
        <taxon>Coelurosauria</taxon>
        <taxon>Aves</taxon>
        <taxon>Neognathae</taxon>
        <taxon>Neoaves</taxon>
        <taxon>Telluraves</taxon>
        <taxon>Australaves</taxon>
        <taxon>Passeriformes</taxon>
        <taxon>Passeroidea</taxon>
        <taxon>Passeridae</taxon>
        <taxon>Chloebia</taxon>
    </lineage>
</organism>
<comment type="catalytic activity">
    <reaction evidence="3">
        <text>D-glucose + ATP = D-glucose 6-phosphate + ADP + H(+)</text>
        <dbReference type="Rhea" id="RHEA:17825"/>
        <dbReference type="ChEBI" id="CHEBI:4167"/>
        <dbReference type="ChEBI" id="CHEBI:15378"/>
        <dbReference type="ChEBI" id="CHEBI:30616"/>
        <dbReference type="ChEBI" id="CHEBI:61548"/>
        <dbReference type="ChEBI" id="CHEBI:456216"/>
        <dbReference type="EC" id="2.7.1.1"/>
    </reaction>
    <physiologicalReaction direction="left-to-right" evidence="3">
        <dbReference type="Rhea" id="RHEA:17826"/>
    </physiologicalReaction>
</comment>
<accession>A0A3L8RSA5</accession>
<dbReference type="Pfam" id="PF00349">
    <property type="entry name" value="Hexokinase_1"/>
    <property type="match status" value="2"/>
</dbReference>
<dbReference type="PROSITE" id="PS51748">
    <property type="entry name" value="HEXOKINASE_2"/>
    <property type="match status" value="1"/>
</dbReference>
<dbReference type="Gene3D" id="3.30.420.40">
    <property type="match status" value="2"/>
</dbReference>
<evidence type="ECO:0000256" key="1">
    <source>
        <dbReference type="ARBA" id="ARBA00005028"/>
    </source>
</evidence>
<dbReference type="GO" id="GO:0004340">
    <property type="term" value="F:glucokinase activity"/>
    <property type="evidence" value="ECO:0007669"/>
    <property type="project" value="TreeGrafter"/>
</dbReference>
<comment type="catalytic activity">
    <reaction evidence="2">
        <text>a D-hexose + ATP = a D-hexose 6-phosphate + ADP + H(+)</text>
        <dbReference type="Rhea" id="RHEA:22740"/>
        <dbReference type="ChEBI" id="CHEBI:4194"/>
        <dbReference type="ChEBI" id="CHEBI:15378"/>
        <dbReference type="ChEBI" id="CHEBI:30616"/>
        <dbReference type="ChEBI" id="CHEBI:229467"/>
        <dbReference type="ChEBI" id="CHEBI:456216"/>
        <dbReference type="EC" id="2.7.1.1"/>
    </reaction>
    <physiologicalReaction direction="left-to-right" evidence="2">
        <dbReference type="Rhea" id="RHEA:22741"/>
    </physiologicalReaction>
</comment>
<gene>
    <name evidence="7" type="ORF">DV515_00016466</name>
</gene>
<feature type="domain" description="Hexokinase N-terminal" evidence="6">
    <location>
        <begin position="151"/>
        <end position="191"/>
    </location>
</feature>
<dbReference type="GO" id="GO:0008865">
    <property type="term" value="F:fructokinase activity"/>
    <property type="evidence" value="ECO:0007669"/>
    <property type="project" value="TreeGrafter"/>
</dbReference>
<evidence type="ECO:0000256" key="3">
    <source>
        <dbReference type="ARBA" id="ARBA00048160"/>
    </source>
</evidence>
<dbReference type="GO" id="GO:0006006">
    <property type="term" value="P:glucose metabolic process"/>
    <property type="evidence" value="ECO:0007669"/>
    <property type="project" value="TreeGrafter"/>
</dbReference>
<dbReference type="GO" id="GO:0001678">
    <property type="term" value="P:intracellular glucose homeostasis"/>
    <property type="evidence" value="ECO:0007669"/>
    <property type="project" value="InterPro"/>
</dbReference>
<dbReference type="UniPathway" id="UPA00242"/>
<keyword evidence="8" id="KW-1185">Reference proteome</keyword>
<evidence type="ECO:0000256" key="4">
    <source>
        <dbReference type="RuleBase" id="RU362007"/>
    </source>
</evidence>
<dbReference type="EC" id="2.7.1.-" evidence="4"/>
<keyword evidence="4" id="KW-0547">Nucleotide-binding</keyword>
<dbReference type="GO" id="GO:0005524">
    <property type="term" value="F:ATP binding"/>
    <property type="evidence" value="ECO:0007669"/>
    <property type="project" value="UniProtKB-UniRule"/>
</dbReference>
<dbReference type="EMBL" id="QUSF01000321">
    <property type="protein sequence ID" value="RLV83445.1"/>
    <property type="molecule type" value="Genomic_DNA"/>
</dbReference>
<dbReference type="InterPro" id="IPR022672">
    <property type="entry name" value="Hexokinase_N"/>
</dbReference>
<keyword evidence="4" id="KW-0808">Transferase</keyword>
<comment type="caution">
    <text evidence="7">The sequence shown here is derived from an EMBL/GenBank/DDBJ whole genome shotgun (WGS) entry which is preliminary data.</text>
</comment>